<dbReference type="PANTHER" id="PTHR31975:SF1">
    <property type="entry name" value="BUD SITE SELECTION PROTEIN 7-RELATED"/>
    <property type="match status" value="1"/>
</dbReference>
<dbReference type="GO" id="GO:0006893">
    <property type="term" value="P:Golgi to plasma membrane transport"/>
    <property type="evidence" value="ECO:0007669"/>
    <property type="project" value="TreeGrafter"/>
</dbReference>
<sequence>MAIARSRGVLELRNSQNIELTTWKFPRIHEEEELFVAVDARTESLQSLRELGPPDLVYLVKQPKANSTRQTGVYHHVTGIDASSSASLAAYVNTLTFSPLDKTHKVVSGIYWLASWLPSD</sequence>
<dbReference type="Gene3D" id="1.25.40.10">
    <property type="entry name" value="Tetratricopeptide repeat domain"/>
    <property type="match status" value="1"/>
</dbReference>
<dbReference type="STRING" id="1316194.A0A1Q5UN36"/>
<evidence type="ECO:0000313" key="1">
    <source>
        <dbReference type="EMBL" id="OKP13880.1"/>
    </source>
</evidence>
<dbReference type="InterPro" id="IPR011990">
    <property type="entry name" value="TPR-like_helical_dom_sf"/>
</dbReference>
<dbReference type="Proteomes" id="UP000186955">
    <property type="component" value="Unassembled WGS sequence"/>
</dbReference>
<comment type="caution">
    <text evidence="1">The sequence shown here is derived from an EMBL/GenBank/DDBJ whole genome shotgun (WGS) entry which is preliminary data.</text>
</comment>
<dbReference type="Pfam" id="PF09295">
    <property type="entry name" value="ChAPs"/>
    <property type="match status" value="1"/>
</dbReference>
<dbReference type="PANTHER" id="PTHR31975">
    <property type="entry name" value="BUD SITE SELECTION PROTEIN 7-RELATED"/>
    <property type="match status" value="1"/>
</dbReference>
<dbReference type="EMBL" id="MNBE01000123">
    <property type="protein sequence ID" value="OKP13880.1"/>
    <property type="molecule type" value="Genomic_DNA"/>
</dbReference>
<dbReference type="AlphaFoldDB" id="A0A1Q5UN36"/>
<protein>
    <submittedName>
        <fullName evidence="1">Uncharacterized protein</fullName>
    </submittedName>
</protein>
<proteinExistence type="predicted"/>
<dbReference type="InterPro" id="IPR015374">
    <property type="entry name" value="ChAPs"/>
</dbReference>
<reference evidence="1 2" key="1">
    <citation type="submission" date="2016-10" db="EMBL/GenBank/DDBJ databases">
        <title>Genome sequence of the ascomycete fungus Penicillium subrubescens.</title>
        <authorList>
            <person name="De Vries R.P."/>
            <person name="Peng M."/>
            <person name="Dilokpimol A."/>
            <person name="Hilden K."/>
            <person name="Makela M.R."/>
            <person name="Grigoriev I."/>
            <person name="Riley R."/>
            <person name="Granchi Z."/>
        </authorList>
    </citation>
    <scope>NUCLEOTIDE SEQUENCE [LARGE SCALE GENOMIC DNA]</scope>
    <source>
        <strain evidence="1 2">CBS 132785</strain>
    </source>
</reference>
<name>A0A1Q5UN36_9EURO</name>
<gene>
    <name evidence="1" type="ORF">PENSUB_455</name>
</gene>
<evidence type="ECO:0000313" key="2">
    <source>
        <dbReference type="Proteomes" id="UP000186955"/>
    </source>
</evidence>
<dbReference type="GO" id="GO:0034044">
    <property type="term" value="C:exomer complex"/>
    <property type="evidence" value="ECO:0007669"/>
    <property type="project" value="UniProtKB-ARBA"/>
</dbReference>
<organism evidence="1 2">
    <name type="scientific">Penicillium subrubescens</name>
    <dbReference type="NCBI Taxonomy" id="1316194"/>
    <lineage>
        <taxon>Eukaryota</taxon>
        <taxon>Fungi</taxon>
        <taxon>Dikarya</taxon>
        <taxon>Ascomycota</taxon>
        <taxon>Pezizomycotina</taxon>
        <taxon>Eurotiomycetes</taxon>
        <taxon>Eurotiomycetidae</taxon>
        <taxon>Eurotiales</taxon>
        <taxon>Aspergillaceae</taxon>
        <taxon>Penicillium</taxon>
    </lineage>
</organism>
<accession>A0A1Q5UN36</accession>
<keyword evidence="2" id="KW-1185">Reference proteome</keyword>